<accession>A0ABN1FQZ0</accession>
<proteinExistence type="predicted"/>
<evidence type="ECO:0000256" key="1">
    <source>
        <dbReference type="SAM" id="Phobius"/>
    </source>
</evidence>
<reference evidence="2 3" key="1">
    <citation type="journal article" date="2019" name="Int. J. Syst. Evol. Microbiol.">
        <title>The Global Catalogue of Microorganisms (GCM) 10K type strain sequencing project: providing services to taxonomists for standard genome sequencing and annotation.</title>
        <authorList>
            <consortium name="The Broad Institute Genomics Platform"/>
            <consortium name="The Broad Institute Genome Sequencing Center for Infectious Disease"/>
            <person name="Wu L."/>
            <person name="Ma J."/>
        </authorList>
    </citation>
    <scope>NUCLEOTIDE SEQUENCE [LARGE SCALE GENOMIC DNA]</scope>
    <source>
        <strain evidence="2 3">JCM 9933</strain>
    </source>
</reference>
<evidence type="ECO:0000313" key="2">
    <source>
        <dbReference type="EMBL" id="GAA0595967.1"/>
    </source>
</evidence>
<dbReference type="RefSeq" id="WP_343896961.1">
    <property type="nucleotide sequence ID" value="NZ_BAAAFZ010000060.1"/>
</dbReference>
<keyword evidence="1" id="KW-0812">Transmembrane</keyword>
<name>A0ABN1FQZ0_9PROT</name>
<feature type="transmembrane region" description="Helical" evidence="1">
    <location>
        <begin position="49"/>
        <end position="69"/>
    </location>
</feature>
<gene>
    <name evidence="2" type="ORF">GCM10009416_37920</name>
</gene>
<keyword evidence="1" id="KW-1133">Transmembrane helix</keyword>
<protein>
    <submittedName>
        <fullName evidence="2">Uncharacterized protein</fullName>
    </submittedName>
</protein>
<keyword evidence="1" id="KW-0472">Membrane</keyword>
<keyword evidence="3" id="KW-1185">Reference proteome</keyword>
<sequence length="74" mass="7455">MAAIGEETAGARTKAGGSAALIGAAPWFVLVAALVVFGLLFAARAGDGYTHASGLLFAAFGLLFGARLLHRLLP</sequence>
<evidence type="ECO:0000313" key="3">
    <source>
        <dbReference type="Proteomes" id="UP001501588"/>
    </source>
</evidence>
<comment type="caution">
    <text evidence="2">The sequence shown here is derived from an EMBL/GenBank/DDBJ whole genome shotgun (WGS) entry which is preliminary data.</text>
</comment>
<dbReference type="EMBL" id="BAAAFZ010000060">
    <property type="protein sequence ID" value="GAA0595967.1"/>
    <property type="molecule type" value="Genomic_DNA"/>
</dbReference>
<feature type="transmembrane region" description="Helical" evidence="1">
    <location>
        <begin position="21"/>
        <end position="43"/>
    </location>
</feature>
<dbReference type="Proteomes" id="UP001501588">
    <property type="component" value="Unassembled WGS sequence"/>
</dbReference>
<organism evidence="2 3">
    <name type="scientific">Craurococcus roseus</name>
    <dbReference type="NCBI Taxonomy" id="77585"/>
    <lineage>
        <taxon>Bacteria</taxon>
        <taxon>Pseudomonadati</taxon>
        <taxon>Pseudomonadota</taxon>
        <taxon>Alphaproteobacteria</taxon>
        <taxon>Acetobacterales</taxon>
        <taxon>Acetobacteraceae</taxon>
        <taxon>Craurococcus</taxon>
    </lineage>
</organism>